<comment type="caution">
    <text evidence="1">The sequence shown here is derived from an EMBL/GenBank/DDBJ whole genome shotgun (WGS) entry which is preliminary data.</text>
</comment>
<organism evidence="1 2">
    <name type="scientific">Dermatophagoides farinae</name>
    <name type="common">American house dust mite</name>
    <dbReference type="NCBI Taxonomy" id="6954"/>
    <lineage>
        <taxon>Eukaryota</taxon>
        <taxon>Metazoa</taxon>
        <taxon>Ecdysozoa</taxon>
        <taxon>Arthropoda</taxon>
        <taxon>Chelicerata</taxon>
        <taxon>Arachnida</taxon>
        <taxon>Acari</taxon>
        <taxon>Acariformes</taxon>
        <taxon>Sarcoptiformes</taxon>
        <taxon>Astigmata</taxon>
        <taxon>Psoroptidia</taxon>
        <taxon>Analgoidea</taxon>
        <taxon>Pyroglyphidae</taxon>
        <taxon>Dermatophagoidinae</taxon>
        <taxon>Dermatophagoides</taxon>
    </lineage>
</organism>
<keyword evidence="2" id="KW-1185">Reference proteome</keyword>
<gene>
    <name evidence="1" type="ORF">DERF_005857</name>
</gene>
<dbReference type="EMBL" id="ASGP02000002">
    <property type="protein sequence ID" value="KAH9522270.1"/>
    <property type="molecule type" value="Genomic_DNA"/>
</dbReference>
<proteinExistence type="predicted"/>
<sequence>MKILGLTMQNHQHRNKINFNLHIENTIAKTIRIKNALFNFCKNTYGINTKKRQNLYKGLIRPQLTYGSEIWFKHITKKQVKKLESAQHTILRHSIMGYRTISKACTTLLTKIEPLSDNILIKQTKFLHRHNITLETLHNTTIEHFIETTKQNAMTLAHQSTNETFKEFFPLPNIPKFIHIDFITTQFYTGHDFKLQTQTLAHVQIITQSKTLNTSYYTVQITQT</sequence>
<evidence type="ECO:0008006" key="3">
    <source>
        <dbReference type="Google" id="ProtNLM"/>
    </source>
</evidence>
<accession>A0A922I7U0</accession>
<reference evidence="1" key="2">
    <citation type="journal article" date="2022" name="Res Sq">
        <title>Comparative Genomics Reveals Insights into the Divergent Evolution of Astigmatic Mites and Household Pest Adaptations.</title>
        <authorList>
            <person name="Xiong Q."/>
            <person name="Wan A.T.-Y."/>
            <person name="Liu X.-Y."/>
            <person name="Fung C.S.-H."/>
            <person name="Xiao X."/>
            <person name="Malainual N."/>
            <person name="Hou J."/>
            <person name="Wang L."/>
            <person name="Wang M."/>
            <person name="Yang K."/>
            <person name="Cui Y."/>
            <person name="Leung E."/>
            <person name="Nong W."/>
            <person name="Shin S.-K."/>
            <person name="Au S."/>
            <person name="Jeong K.Y."/>
            <person name="Chew F.T."/>
            <person name="Hui J."/>
            <person name="Leung T.F."/>
            <person name="Tungtrongchitr A."/>
            <person name="Zhong N."/>
            <person name="Liu Z."/>
            <person name="Tsui S."/>
        </authorList>
    </citation>
    <scope>NUCLEOTIDE SEQUENCE</scope>
    <source>
        <strain evidence="1">Derf</strain>
        <tissue evidence="1">Whole organism</tissue>
    </source>
</reference>
<evidence type="ECO:0000313" key="2">
    <source>
        <dbReference type="Proteomes" id="UP000790347"/>
    </source>
</evidence>
<dbReference type="Proteomes" id="UP000790347">
    <property type="component" value="Unassembled WGS sequence"/>
</dbReference>
<protein>
    <recommendedName>
        <fullName evidence="3">Reverse transcriptase domain-containing protein</fullName>
    </recommendedName>
</protein>
<name>A0A922I7U0_DERFA</name>
<dbReference type="AlphaFoldDB" id="A0A922I7U0"/>
<evidence type="ECO:0000313" key="1">
    <source>
        <dbReference type="EMBL" id="KAH9522270.1"/>
    </source>
</evidence>
<reference evidence="1" key="1">
    <citation type="submission" date="2013-05" db="EMBL/GenBank/DDBJ databases">
        <authorList>
            <person name="Yim A.K.Y."/>
            <person name="Chan T.F."/>
            <person name="Ji K.M."/>
            <person name="Liu X.Y."/>
            <person name="Zhou J.W."/>
            <person name="Li R.Q."/>
            <person name="Yang K.Y."/>
            <person name="Li J."/>
            <person name="Li M."/>
            <person name="Law P.T.W."/>
            <person name="Wu Y.L."/>
            <person name="Cai Z.L."/>
            <person name="Qin H."/>
            <person name="Bao Y."/>
            <person name="Leung R.K.K."/>
            <person name="Ng P.K.S."/>
            <person name="Zou J."/>
            <person name="Zhong X.J."/>
            <person name="Ran P.X."/>
            <person name="Zhong N.S."/>
            <person name="Liu Z.G."/>
            <person name="Tsui S.K.W."/>
        </authorList>
    </citation>
    <scope>NUCLEOTIDE SEQUENCE</scope>
    <source>
        <strain evidence="1">Derf</strain>
        <tissue evidence="1">Whole organism</tissue>
    </source>
</reference>